<evidence type="ECO:0000313" key="2">
    <source>
        <dbReference type="Proteomes" id="UP001253595"/>
    </source>
</evidence>
<sequence length="294" mass="33947">MKNRIVLNKSAFSNIVMERYFELFGTWLLQRIGAHKAALTINKYVPFFQEVEKKWNEIPSYEFLLEAFGQESLKKLKPALEWMSSQKLLLLNDEAKQIHLDERLIGRYLDSVPQQSPARVPLNRYRDYLIEKKQVGKTSLRSIRLALRPAATLQKMAHESGFEFPTQMQLDTFLVERPGQEAAITGFINFLIKENALNLELRVDSKKHKAHRRKLLEKSIVNLIMSGRKDEGALKKWIKISLEYFHGVPKSMAAKISHEAVVENEDGSYTIRIGGEDYWIPEINQTSTLRSISG</sequence>
<name>A0ABU1UTR6_9GAMM</name>
<dbReference type="RefSeq" id="WP_310068392.1">
    <property type="nucleotide sequence ID" value="NZ_JAVDVX010000001.1"/>
</dbReference>
<dbReference type="EMBL" id="JAVDVX010000001">
    <property type="protein sequence ID" value="MDR7088575.1"/>
    <property type="molecule type" value="Genomic_DNA"/>
</dbReference>
<accession>A0ABU1UTR6</accession>
<organism evidence="1 2">
    <name type="scientific">Cellvibrio fibrivorans</name>
    <dbReference type="NCBI Taxonomy" id="126350"/>
    <lineage>
        <taxon>Bacteria</taxon>
        <taxon>Pseudomonadati</taxon>
        <taxon>Pseudomonadota</taxon>
        <taxon>Gammaproteobacteria</taxon>
        <taxon>Cellvibrionales</taxon>
        <taxon>Cellvibrionaceae</taxon>
        <taxon>Cellvibrio</taxon>
    </lineage>
</organism>
<proteinExistence type="predicted"/>
<protein>
    <submittedName>
        <fullName evidence="1">Uncharacterized protein</fullName>
    </submittedName>
</protein>
<gene>
    <name evidence="1" type="ORF">J2X05_000578</name>
</gene>
<keyword evidence="2" id="KW-1185">Reference proteome</keyword>
<evidence type="ECO:0000313" key="1">
    <source>
        <dbReference type="EMBL" id="MDR7088575.1"/>
    </source>
</evidence>
<comment type="caution">
    <text evidence="1">The sequence shown here is derived from an EMBL/GenBank/DDBJ whole genome shotgun (WGS) entry which is preliminary data.</text>
</comment>
<dbReference type="Proteomes" id="UP001253595">
    <property type="component" value="Unassembled WGS sequence"/>
</dbReference>
<reference evidence="1 2" key="1">
    <citation type="submission" date="2023-07" db="EMBL/GenBank/DDBJ databases">
        <title>Sorghum-associated microbial communities from plants grown in Nebraska, USA.</title>
        <authorList>
            <person name="Schachtman D."/>
        </authorList>
    </citation>
    <scope>NUCLEOTIDE SEQUENCE [LARGE SCALE GENOMIC DNA]</scope>
    <source>
        <strain evidence="1 2">BE190</strain>
    </source>
</reference>